<feature type="domain" description="HTH marR-type" evidence="2">
    <location>
        <begin position="4"/>
        <end position="137"/>
    </location>
</feature>
<proteinExistence type="predicted"/>
<dbReference type="OrthoDB" id="8906692at2"/>
<dbReference type="InterPro" id="IPR039422">
    <property type="entry name" value="MarR/SlyA-like"/>
</dbReference>
<dbReference type="AlphaFoldDB" id="A0A371WZ19"/>
<evidence type="ECO:0000313" key="3">
    <source>
        <dbReference type="EMBL" id="RFC62235.1"/>
    </source>
</evidence>
<dbReference type="SUPFAM" id="SSF46785">
    <property type="entry name" value="Winged helix' DNA-binding domain"/>
    <property type="match status" value="1"/>
</dbReference>
<reference evidence="3 4" key="1">
    <citation type="submission" date="2018-08" db="EMBL/GenBank/DDBJ databases">
        <title>Fulvimarina sp. 85, whole genome shotgun sequence.</title>
        <authorList>
            <person name="Tuo L."/>
        </authorList>
    </citation>
    <scope>NUCLEOTIDE SEQUENCE [LARGE SCALE GENOMIC DNA]</scope>
    <source>
        <strain evidence="3 4">85</strain>
    </source>
</reference>
<dbReference type="EMBL" id="QURL01000008">
    <property type="protein sequence ID" value="RFC62235.1"/>
    <property type="molecule type" value="Genomic_DNA"/>
</dbReference>
<dbReference type="PANTHER" id="PTHR33164">
    <property type="entry name" value="TRANSCRIPTIONAL REGULATOR, MARR FAMILY"/>
    <property type="match status" value="1"/>
</dbReference>
<feature type="compositionally biased region" description="Basic and acidic residues" evidence="1">
    <location>
        <begin position="150"/>
        <end position="162"/>
    </location>
</feature>
<dbReference type="GO" id="GO:0003700">
    <property type="term" value="F:DNA-binding transcription factor activity"/>
    <property type="evidence" value="ECO:0007669"/>
    <property type="project" value="InterPro"/>
</dbReference>
<feature type="region of interest" description="Disordered" evidence="1">
    <location>
        <begin position="150"/>
        <end position="174"/>
    </location>
</feature>
<gene>
    <name evidence="3" type="ORF">DYI37_17155</name>
</gene>
<evidence type="ECO:0000313" key="4">
    <source>
        <dbReference type="Proteomes" id="UP000264310"/>
    </source>
</evidence>
<dbReference type="Pfam" id="PF12802">
    <property type="entry name" value="MarR_2"/>
    <property type="match status" value="1"/>
</dbReference>
<dbReference type="RefSeq" id="WP_116684503.1">
    <property type="nucleotide sequence ID" value="NZ_QURL01000008.1"/>
</dbReference>
<dbReference type="PRINTS" id="PR00598">
    <property type="entry name" value="HTHMARR"/>
</dbReference>
<dbReference type="PANTHER" id="PTHR33164:SF43">
    <property type="entry name" value="HTH-TYPE TRANSCRIPTIONAL REPRESSOR YETL"/>
    <property type="match status" value="1"/>
</dbReference>
<dbReference type="InterPro" id="IPR036390">
    <property type="entry name" value="WH_DNA-bd_sf"/>
</dbReference>
<dbReference type="Proteomes" id="UP000264310">
    <property type="component" value="Unassembled WGS sequence"/>
</dbReference>
<accession>A0A371WZ19</accession>
<dbReference type="GO" id="GO:0006950">
    <property type="term" value="P:response to stress"/>
    <property type="evidence" value="ECO:0007669"/>
    <property type="project" value="TreeGrafter"/>
</dbReference>
<organism evidence="3 4">
    <name type="scientific">Fulvimarina endophytica</name>
    <dbReference type="NCBI Taxonomy" id="2293836"/>
    <lineage>
        <taxon>Bacteria</taxon>
        <taxon>Pseudomonadati</taxon>
        <taxon>Pseudomonadota</taxon>
        <taxon>Alphaproteobacteria</taxon>
        <taxon>Hyphomicrobiales</taxon>
        <taxon>Aurantimonadaceae</taxon>
        <taxon>Fulvimarina</taxon>
    </lineage>
</organism>
<dbReference type="PROSITE" id="PS50995">
    <property type="entry name" value="HTH_MARR_2"/>
    <property type="match status" value="1"/>
</dbReference>
<protein>
    <submittedName>
        <fullName evidence="3">MarR family transcriptional regulator</fullName>
    </submittedName>
</protein>
<dbReference type="Gene3D" id="1.10.10.10">
    <property type="entry name" value="Winged helix-like DNA-binding domain superfamily/Winged helix DNA-binding domain"/>
    <property type="match status" value="1"/>
</dbReference>
<sequence>MRIETFFPYRLAVVAEAFSRQLVEVYGREHGLSREEWRLLFLLEDAGSLNSLQIAERTSLDKVQVSRAATRLEAKALITRRVLGSDRRLRQYTITDEGDALFRAAFVGVAARADEILSAMAEPDLAALLQGLAALDKAVADCSARRAEEARFKPVQDDKQREAPPLLDTQTEDR</sequence>
<comment type="caution">
    <text evidence="3">The sequence shown here is derived from an EMBL/GenBank/DDBJ whole genome shotgun (WGS) entry which is preliminary data.</text>
</comment>
<dbReference type="InterPro" id="IPR036388">
    <property type="entry name" value="WH-like_DNA-bd_sf"/>
</dbReference>
<evidence type="ECO:0000256" key="1">
    <source>
        <dbReference type="SAM" id="MobiDB-lite"/>
    </source>
</evidence>
<dbReference type="InterPro" id="IPR000835">
    <property type="entry name" value="HTH_MarR-typ"/>
</dbReference>
<evidence type="ECO:0000259" key="2">
    <source>
        <dbReference type="PROSITE" id="PS50995"/>
    </source>
</evidence>
<name>A0A371WZ19_9HYPH</name>
<keyword evidence="4" id="KW-1185">Reference proteome</keyword>
<dbReference type="SMART" id="SM00347">
    <property type="entry name" value="HTH_MARR"/>
    <property type="match status" value="1"/>
</dbReference>